<dbReference type="PANTHER" id="PTHR23155:SF1205">
    <property type="entry name" value="DISEASE RESISTANCE PROTEIN RPM1"/>
    <property type="match status" value="1"/>
</dbReference>
<proteinExistence type="predicted"/>
<dbReference type="PANTHER" id="PTHR23155">
    <property type="entry name" value="DISEASE RESISTANCE PROTEIN RP"/>
    <property type="match status" value="1"/>
</dbReference>
<accession>A0A5J5QZ35</accession>
<dbReference type="Gene3D" id="1.10.8.430">
    <property type="entry name" value="Helical domain of apoptotic protease-activating factors"/>
    <property type="match status" value="1"/>
</dbReference>
<gene>
    <name evidence="3" type="ORF">ES319_D06G013300v1</name>
</gene>
<keyword evidence="4" id="KW-1185">Reference proteome</keyword>
<dbReference type="EMBL" id="CM018220">
    <property type="protein sequence ID" value="KAB2023364.1"/>
    <property type="molecule type" value="Genomic_DNA"/>
</dbReference>
<evidence type="ECO:0000313" key="3">
    <source>
        <dbReference type="EMBL" id="KAB2023364.1"/>
    </source>
</evidence>
<feature type="domain" description="Disease resistance protein winged helix" evidence="2">
    <location>
        <begin position="113"/>
        <end position="139"/>
    </location>
</feature>
<evidence type="ECO:0000259" key="2">
    <source>
        <dbReference type="Pfam" id="PF23559"/>
    </source>
</evidence>
<reference evidence="4" key="1">
    <citation type="journal article" date="2020" name="Nat. Genet.">
        <title>Genomic diversifications of five Gossypium allopolyploid species and their impact on cotton improvement.</title>
        <authorList>
            <person name="Chen Z.J."/>
            <person name="Sreedasyam A."/>
            <person name="Ando A."/>
            <person name="Song Q."/>
            <person name="De Santiago L.M."/>
            <person name="Hulse-Kemp A.M."/>
            <person name="Ding M."/>
            <person name="Ye W."/>
            <person name="Kirkbride R.C."/>
            <person name="Jenkins J."/>
            <person name="Plott C."/>
            <person name="Lovell J."/>
            <person name="Lin Y.M."/>
            <person name="Vaughn R."/>
            <person name="Liu B."/>
            <person name="Simpson S."/>
            <person name="Scheffler B.E."/>
            <person name="Wen L."/>
            <person name="Saski C.A."/>
            <person name="Grover C.E."/>
            <person name="Hu G."/>
            <person name="Conover J.L."/>
            <person name="Carlson J.W."/>
            <person name="Shu S."/>
            <person name="Boston L.B."/>
            <person name="Williams M."/>
            <person name="Peterson D.G."/>
            <person name="McGee K."/>
            <person name="Jones D.C."/>
            <person name="Wendel J.F."/>
            <person name="Stelly D.M."/>
            <person name="Grimwood J."/>
            <person name="Schmutz J."/>
        </authorList>
    </citation>
    <scope>NUCLEOTIDE SEQUENCE [LARGE SCALE GENOMIC DNA]</scope>
    <source>
        <strain evidence="4">cv. 3-79</strain>
    </source>
</reference>
<dbReference type="Pfam" id="PF23559">
    <property type="entry name" value="WHD_DRP"/>
    <property type="match status" value="1"/>
</dbReference>
<dbReference type="SUPFAM" id="SSF52540">
    <property type="entry name" value="P-loop containing nucleoside triphosphate hydrolases"/>
    <property type="match status" value="1"/>
</dbReference>
<dbReference type="InterPro" id="IPR027417">
    <property type="entry name" value="P-loop_NTPase"/>
</dbReference>
<evidence type="ECO:0000256" key="1">
    <source>
        <dbReference type="ARBA" id="ARBA00022737"/>
    </source>
</evidence>
<dbReference type="Proteomes" id="UP000327439">
    <property type="component" value="Chromosome D06"/>
</dbReference>
<dbReference type="GO" id="GO:0098542">
    <property type="term" value="P:defense response to other organism"/>
    <property type="evidence" value="ECO:0007669"/>
    <property type="project" value="TreeGrafter"/>
</dbReference>
<organism evidence="3 4">
    <name type="scientific">Gossypium barbadense</name>
    <name type="common">Sea Island cotton</name>
    <name type="synonym">Hibiscus barbadensis</name>
    <dbReference type="NCBI Taxonomy" id="3634"/>
    <lineage>
        <taxon>Eukaryota</taxon>
        <taxon>Viridiplantae</taxon>
        <taxon>Streptophyta</taxon>
        <taxon>Embryophyta</taxon>
        <taxon>Tracheophyta</taxon>
        <taxon>Spermatophyta</taxon>
        <taxon>Magnoliopsida</taxon>
        <taxon>eudicotyledons</taxon>
        <taxon>Gunneridae</taxon>
        <taxon>Pentapetalae</taxon>
        <taxon>rosids</taxon>
        <taxon>malvids</taxon>
        <taxon>Malvales</taxon>
        <taxon>Malvaceae</taxon>
        <taxon>Malvoideae</taxon>
        <taxon>Gossypium</taxon>
    </lineage>
</organism>
<name>A0A5J5QZ35_GOSBA</name>
<dbReference type="AlphaFoldDB" id="A0A5J5QZ35"/>
<evidence type="ECO:0000313" key="4">
    <source>
        <dbReference type="Proteomes" id="UP000327439"/>
    </source>
</evidence>
<sequence length="164" mass="18903">MATTPFYRLGCLSDDDSWSLFKQRAFGMGMNGSNANLETTGRQLVQRCGVVPLAVKAIGSILRFRSQESEWLHVKDSEIWDLEDEGSRIIAVLRLSHEHLPPYMRQCFSFCSIFPKDSVMTKDKLLALWMANGFIPFFKKLKRMLMELLHVKCMISSMVLQHRL</sequence>
<dbReference type="GO" id="GO:0043531">
    <property type="term" value="F:ADP binding"/>
    <property type="evidence" value="ECO:0007669"/>
    <property type="project" value="InterPro"/>
</dbReference>
<dbReference type="InterPro" id="IPR058922">
    <property type="entry name" value="WHD_DRP"/>
</dbReference>
<protein>
    <recommendedName>
        <fullName evidence="2">Disease resistance protein winged helix domain-containing protein</fullName>
    </recommendedName>
</protein>
<dbReference type="InterPro" id="IPR042197">
    <property type="entry name" value="Apaf_helical"/>
</dbReference>
<dbReference type="OrthoDB" id="1306028at2759"/>
<keyword evidence="1" id="KW-0677">Repeat</keyword>
<dbReference type="InterPro" id="IPR044974">
    <property type="entry name" value="Disease_R_plants"/>
</dbReference>